<geneLocation type="plasmid" evidence="1">
    <name>297_lp28-4</name>
</geneLocation>
<name>A0A9N7AN48_BORBG</name>
<organism evidence="1">
    <name type="scientific">Borreliella burgdorferi 297</name>
    <dbReference type="NCBI Taxonomy" id="521009"/>
    <lineage>
        <taxon>Bacteria</taxon>
        <taxon>Pseudomonadati</taxon>
        <taxon>Spirochaetota</taxon>
        <taxon>Spirochaetia</taxon>
        <taxon>Spirochaetales</taxon>
        <taxon>Borreliaceae</taxon>
        <taxon>Borreliella</taxon>
    </lineage>
</organism>
<accession>A0A9N7AN48</accession>
<dbReference type="EMBL" id="CP002266">
    <property type="protein sequence ID" value="ADQ44753.1"/>
    <property type="molecule type" value="Genomic_DNA"/>
</dbReference>
<evidence type="ECO:0000313" key="1">
    <source>
        <dbReference type="EMBL" id="ADQ44753.1"/>
    </source>
</evidence>
<keyword evidence="1" id="KW-0614">Plasmid</keyword>
<protein>
    <submittedName>
        <fullName evidence="1">Uncharacterized protein</fullName>
    </submittedName>
</protein>
<sequence>MVYYKLVRLYARIAVIISNEVGLREISFKEISLSPIFIWCNINFPNLRFIYIFFSFNCSLGL</sequence>
<dbReference type="AlphaFoldDB" id="A0A9N7AN48"/>
<gene>
    <name evidence="1" type="ORF">Bbu297_I03</name>
</gene>
<reference evidence="1" key="1">
    <citation type="journal article" date="2011" name="J. Bacteriol.">
        <title>Whole-genome sequences of thirteen isolates of Borrelia burgdorferi.</title>
        <authorList>
            <person name="Schutzer S.E."/>
            <person name="Fraser-Liggett C.M."/>
            <person name="Casjens S.R."/>
            <person name="Qiu W.G."/>
            <person name="Dunn J.J."/>
            <person name="Mongodin E.F."/>
            <person name="Luft B.J."/>
        </authorList>
    </citation>
    <scope>NUCLEOTIDE SEQUENCE [LARGE SCALE GENOMIC DNA]</scope>
    <source>
        <strain evidence="1">297</strain>
    </source>
</reference>
<proteinExistence type="predicted"/>